<dbReference type="RefSeq" id="WP_096438494.1">
    <property type="nucleotide sequence ID" value="NZ_AP018164.1"/>
</dbReference>
<keyword evidence="2" id="KW-1185">Reference proteome</keyword>
<gene>
    <name evidence="1" type="ORF">MSG_01563</name>
</gene>
<dbReference type="EMBL" id="AP018164">
    <property type="protein sequence ID" value="BAX91719.1"/>
    <property type="molecule type" value="Genomic_DNA"/>
</dbReference>
<accession>A0A1Z4EFJ6</accession>
<name>A0A1Z4EFJ6_9MYCO</name>
<reference evidence="2" key="1">
    <citation type="submission" date="2017-06" db="EMBL/GenBank/DDBJ databases">
        <title>Complete Genome Sequence of Mycobacterium shigaense.</title>
        <authorList>
            <person name="Fukano H."/>
            <person name="Yoshida M."/>
            <person name="Kazumi Y."/>
            <person name="Ogura Y."/>
            <person name="Mitarai S."/>
            <person name="Hayashi T."/>
            <person name="Hoshino Y."/>
        </authorList>
    </citation>
    <scope>NUCLEOTIDE SEQUENCE [LARGE SCALE GENOMIC DNA]</scope>
    <source>
        <strain evidence="2">UN-152</strain>
    </source>
</reference>
<evidence type="ECO:0000313" key="1">
    <source>
        <dbReference type="EMBL" id="BAX91719.1"/>
    </source>
</evidence>
<dbReference type="Proteomes" id="UP000217736">
    <property type="component" value="Chromosome"/>
</dbReference>
<sequence>MFWRKKTRHGGPSTFYELTDRLHGGRTLCVGGDAIASTVSMWLHDLDISSPLVEDFARAVRAGDWPTAHAIGECLSVDVRELADVETPMAPTG</sequence>
<dbReference type="AlphaFoldDB" id="A0A1Z4EFJ6"/>
<dbReference type="OrthoDB" id="4736258at2"/>
<proteinExistence type="predicted"/>
<protein>
    <submittedName>
        <fullName evidence="1">Uncharacterized protein</fullName>
    </submittedName>
</protein>
<evidence type="ECO:0000313" key="2">
    <source>
        <dbReference type="Proteomes" id="UP000217736"/>
    </source>
</evidence>
<dbReference type="KEGG" id="mshg:MSG_01563"/>
<organism evidence="1 2">
    <name type="scientific">Mycobacterium shigaense</name>
    <dbReference type="NCBI Taxonomy" id="722731"/>
    <lineage>
        <taxon>Bacteria</taxon>
        <taxon>Bacillati</taxon>
        <taxon>Actinomycetota</taxon>
        <taxon>Actinomycetes</taxon>
        <taxon>Mycobacteriales</taxon>
        <taxon>Mycobacteriaceae</taxon>
        <taxon>Mycobacterium</taxon>
        <taxon>Mycobacterium simiae complex</taxon>
    </lineage>
</organism>